<dbReference type="RefSeq" id="XP_022498177.1">
    <property type="nucleotide sequence ID" value="XM_022645767.1"/>
</dbReference>
<gene>
    <name evidence="3" type="ORF">AYO20_07482</name>
</gene>
<keyword evidence="2" id="KW-1133">Transmembrane helix</keyword>
<dbReference type="EMBL" id="LVCJ01000053">
    <property type="protein sequence ID" value="OAL33165.1"/>
    <property type="molecule type" value="Genomic_DNA"/>
</dbReference>
<protein>
    <submittedName>
        <fullName evidence="3">Uncharacterized protein</fullName>
    </submittedName>
</protein>
<keyword evidence="2" id="KW-0812">Transmembrane</keyword>
<accession>A0A178CW75</accession>
<evidence type="ECO:0000313" key="3">
    <source>
        <dbReference type="EMBL" id="OAL33165.1"/>
    </source>
</evidence>
<feature type="compositionally biased region" description="Polar residues" evidence="1">
    <location>
        <begin position="27"/>
        <end position="40"/>
    </location>
</feature>
<feature type="region of interest" description="Disordered" evidence="1">
    <location>
        <begin position="24"/>
        <end position="46"/>
    </location>
</feature>
<dbReference type="Proteomes" id="UP000185904">
    <property type="component" value="Unassembled WGS sequence"/>
</dbReference>
<dbReference type="GeneID" id="34590893"/>
<reference evidence="3 4" key="1">
    <citation type="submission" date="2016-03" db="EMBL/GenBank/DDBJ databases">
        <title>The draft genome sequence of Fonsecaea nubica causative agent of cutaneous subcutaneous infection in human host.</title>
        <authorList>
            <person name="Costa F."/>
            <person name="Sybren D.H."/>
            <person name="Raittz R.T."/>
            <person name="Weiss V.A."/>
            <person name="Leao A.C."/>
            <person name="Gomes R."/>
            <person name="De Souza E.M."/>
            <person name="Pedrosa F.O."/>
            <person name="Steffens M.B."/>
            <person name="Bombassaro A."/>
            <person name="Tadra-Sfeir M.Z."/>
            <person name="Moreno L.F."/>
            <person name="Najafzadeh M.J."/>
            <person name="Felipe M.S."/>
            <person name="Teixeira M."/>
            <person name="Sun J."/>
            <person name="Xi L."/>
            <person name="Castro M.A."/>
            <person name="Vicente V.A."/>
        </authorList>
    </citation>
    <scope>NUCLEOTIDE SEQUENCE [LARGE SCALE GENOMIC DNA]</scope>
    <source>
        <strain evidence="3 4">CBS 269.64</strain>
    </source>
</reference>
<comment type="caution">
    <text evidence="3">The sequence shown here is derived from an EMBL/GenBank/DDBJ whole genome shotgun (WGS) entry which is preliminary data.</text>
</comment>
<feature type="transmembrane region" description="Helical" evidence="2">
    <location>
        <begin position="61"/>
        <end position="85"/>
    </location>
</feature>
<sequence>MAAGVRDPAFWRRFSMAVHLDEEKGTISDTRSNSTASSTAPLKHTDTWLERNRKKQRRTRMIGCFIAISFILAIVAIVLVLLWWAKASPAKNQTYQKTGGMTARISTVALET</sequence>
<evidence type="ECO:0000313" key="4">
    <source>
        <dbReference type="Proteomes" id="UP000185904"/>
    </source>
</evidence>
<keyword evidence="4" id="KW-1185">Reference proteome</keyword>
<name>A0A178CW75_9EURO</name>
<dbReference type="OrthoDB" id="5353310at2759"/>
<evidence type="ECO:0000256" key="1">
    <source>
        <dbReference type="SAM" id="MobiDB-lite"/>
    </source>
</evidence>
<organism evidence="3 4">
    <name type="scientific">Fonsecaea nubica</name>
    <dbReference type="NCBI Taxonomy" id="856822"/>
    <lineage>
        <taxon>Eukaryota</taxon>
        <taxon>Fungi</taxon>
        <taxon>Dikarya</taxon>
        <taxon>Ascomycota</taxon>
        <taxon>Pezizomycotina</taxon>
        <taxon>Eurotiomycetes</taxon>
        <taxon>Chaetothyriomycetidae</taxon>
        <taxon>Chaetothyriales</taxon>
        <taxon>Herpotrichiellaceae</taxon>
        <taxon>Fonsecaea</taxon>
    </lineage>
</organism>
<keyword evidence="2" id="KW-0472">Membrane</keyword>
<evidence type="ECO:0000256" key="2">
    <source>
        <dbReference type="SAM" id="Phobius"/>
    </source>
</evidence>
<dbReference type="AlphaFoldDB" id="A0A178CW75"/>
<proteinExistence type="predicted"/>